<dbReference type="Pfam" id="PF02671">
    <property type="entry name" value="PAH"/>
    <property type="match status" value="1"/>
</dbReference>
<evidence type="ECO:0000256" key="2">
    <source>
        <dbReference type="ARBA" id="ARBA00023242"/>
    </source>
</evidence>
<keyword evidence="7" id="KW-1185">Reference proteome</keyword>
<evidence type="ECO:0000256" key="1">
    <source>
        <dbReference type="ARBA" id="ARBA00004123"/>
    </source>
</evidence>
<dbReference type="STRING" id="283909.R7T4C8"/>
<keyword evidence="2 3" id="KW-0539">Nucleus</keyword>
<comment type="subcellular location">
    <subcellularLocation>
        <location evidence="1 3">Nucleus</location>
    </subcellularLocation>
</comment>
<dbReference type="EMBL" id="KB312171">
    <property type="protein sequence ID" value="ELT87733.1"/>
    <property type="molecule type" value="Genomic_DNA"/>
</dbReference>
<feature type="compositionally biased region" description="Acidic residues" evidence="4">
    <location>
        <begin position="1"/>
        <end position="10"/>
    </location>
</feature>
<dbReference type="PROSITE" id="PS51477">
    <property type="entry name" value="PAH"/>
    <property type="match status" value="1"/>
</dbReference>
<evidence type="ECO:0000256" key="4">
    <source>
        <dbReference type="SAM" id="MobiDB-lite"/>
    </source>
</evidence>
<evidence type="ECO:0000313" key="7">
    <source>
        <dbReference type="Proteomes" id="UP000014760"/>
    </source>
</evidence>
<dbReference type="AlphaFoldDB" id="R7T4C8"/>
<dbReference type="Gene3D" id="1.20.1160.11">
    <property type="entry name" value="Paired amphipathic helix"/>
    <property type="match status" value="1"/>
</dbReference>
<evidence type="ECO:0000313" key="6">
    <source>
        <dbReference type="EnsemblMetazoa" id="CapteP211752"/>
    </source>
</evidence>
<reference evidence="5 7" key="2">
    <citation type="journal article" date="2013" name="Nature">
        <title>Insights into bilaterian evolution from three spiralian genomes.</title>
        <authorList>
            <person name="Simakov O."/>
            <person name="Marletaz F."/>
            <person name="Cho S.J."/>
            <person name="Edsinger-Gonzales E."/>
            <person name="Havlak P."/>
            <person name="Hellsten U."/>
            <person name="Kuo D.H."/>
            <person name="Larsson T."/>
            <person name="Lv J."/>
            <person name="Arendt D."/>
            <person name="Savage R."/>
            <person name="Osoegawa K."/>
            <person name="de Jong P."/>
            <person name="Grimwood J."/>
            <person name="Chapman J.A."/>
            <person name="Shapiro H."/>
            <person name="Aerts A."/>
            <person name="Otillar R.P."/>
            <person name="Terry A.Y."/>
            <person name="Boore J.L."/>
            <person name="Grigoriev I.V."/>
            <person name="Lindberg D.R."/>
            <person name="Seaver E.C."/>
            <person name="Weisblat D.A."/>
            <person name="Putnam N.H."/>
            <person name="Rokhsar D.S."/>
        </authorList>
    </citation>
    <scope>NUCLEOTIDE SEQUENCE</scope>
    <source>
        <strain evidence="5 7">I ESC-2004</strain>
    </source>
</reference>
<gene>
    <name evidence="5" type="ORF">CAPTEDRAFT_211752</name>
</gene>
<name>R7T4C8_CAPTE</name>
<evidence type="ECO:0000256" key="3">
    <source>
        <dbReference type="PROSITE-ProRule" id="PRU00810"/>
    </source>
</evidence>
<dbReference type="InterPro" id="IPR003822">
    <property type="entry name" value="PAH"/>
</dbReference>
<dbReference type="OrthoDB" id="10265969at2759"/>
<reference evidence="6" key="3">
    <citation type="submission" date="2015-06" db="UniProtKB">
        <authorList>
            <consortium name="EnsemblMetazoa"/>
        </authorList>
    </citation>
    <scope>IDENTIFICATION</scope>
</reference>
<dbReference type="SUPFAM" id="SSF47762">
    <property type="entry name" value="PAH2 domain"/>
    <property type="match status" value="1"/>
</dbReference>
<dbReference type="GO" id="GO:0005634">
    <property type="term" value="C:nucleus"/>
    <property type="evidence" value="ECO:0007669"/>
    <property type="project" value="UniProtKB-SubCell"/>
</dbReference>
<dbReference type="EMBL" id="AMQN01003572">
    <property type="status" value="NOT_ANNOTATED_CDS"/>
    <property type="molecule type" value="Genomic_DNA"/>
</dbReference>
<sequence length="114" mass="13200">MVVPPEDPDQECTAKQSPPSASAKLGVRALVVEIEKELPWIKTNAYMKMLKRRLYRKPHVYLHFLEILQEVQKQRRERPYDPIDYAGVMKRAKKLLQGDPNLMPSIDIFLPPGC</sequence>
<reference evidence="7" key="1">
    <citation type="submission" date="2012-12" db="EMBL/GenBank/DDBJ databases">
        <authorList>
            <person name="Hellsten U."/>
            <person name="Grimwood J."/>
            <person name="Chapman J.A."/>
            <person name="Shapiro H."/>
            <person name="Aerts A."/>
            <person name="Otillar R.P."/>
            <person name="Terry A.Y."/>
            <person name="Boore J.L."/>
            <person name="Simakov O."/>
            <person name="Marletaz F."/>
            <person name="Cho S.-J."/>
            <person name="Edsinger-Gonzales E."/>
            <person name="Havlak P."/>
            <person name="Kuo D.-H."/>
            <person name="Larsson T."/>
            <person name="Lv J."/>
            <person name="Arendt D."/>
            <person name="Savage R."/>
            <person name="Osoegawa K."/>
            <person name="de Jong P."/>
            <person name="Lindberg D.R."/>
            <person name="Seaver E.C."/>
            <person name="Weisblat D.A."/>
            <person name="Putnam N.H."/>
            <person name="Grigoriev I.V."/>
            <person name="Rokhsar D.S."/>
        </authorList>
    </citation>
    <scope>NUCLEOTIDE SEQUENCE</scope>
    <source>
        <strain evidence="7">I ESC-2004</strain>
    </source>
</reference>
<dbReference type="GO" id="GO:0006355">
    <property type="term" value="P:regulation of DNA-templated transcription"/>
    <property type="evidence" value="ECO:0007669"/>
    <property type="project" value="InterPro"/>
</dbReference>
<feature type="region of interest" description="Disordered" evidence="4">
    <location>
        <begin position="1"/>
        <end position="20"/>
    </location>
</feature>
<dbReference type="HOGENOM" id="CLU_2123399_0_0_1"/>
<proteinExistence type="predicted"/>
<dbReference type="EnsemblMetazoa" id="CapteT211752">
    <property type="protein sequence ID" value="CapteP211752"/>
    <property type="gene ID" value="CapteG211752"/>
</dbReference>
<accession>R7T4C8</accession>
<protein>
    <submittedName>
        <fullName evidence="5 6">Uncharacterized protein</fullName>
    </submittedName>
</protein>
<organism evidence="5">
    <name type="scientific">Capitella teleta</name>
    <name type="common">Polychaete worm</name>
    <dbReference type="NCBI Taxonomy" id="283909"/>
    <lineage>
        <taxon>Eukaryota</taxon>
        <taxon>Metazoa</taxon>
        <taxon>Spiralia</taxon>
        <taxon>Lophotrochozoa</taxon>
        <taxon>Annelida</taxon>
        <taxon>Polychaeta</taxon>
        <taxon>Sedentaria</taxon>
        <taxon>Scolecida</taxon>
        <taxon>Capitellidae</taxon>
        <taxon>Capitella</taxon>
    </lineage>
</organism>
<dbReference type="Proteomes" id="UP000014760">
    <property type="component" value="Unassembled WGS sequence"/>
</dbReference>
<dbReference type="InterPro" id="IPR036600">
    <property type="entry name" value="PAH_sf"/>
</dbReference>
<evidence type="ECO:0000313" key="5">
    <source>
        <dbReference type="EMBL" id="ELT87733.1"/>
    </source>
</evidence>